<feature type="chain" id="PRO_5014095564" description="Non-specific lipid-transfer protein" evidence="2">
    <location>
        <begin position="26"/>
        <end position="116"/>
    </location>
</feature>
<dbReference type="GO" id="GO:0008289">
    <property type="term" value="F:lipid binding"/>
    <property type="evidence" value="ECO:0007669"/>
    <property type="project" value="UniProtKB-KW"/>
</dbReference>
<dbReference type="OrthoDB" id="770678at2759"/>
<keyword evidence="1" id="KW-0446">Lipid-binding</keyword>
<evidence type="ECO:0000313" key="5">
    <source>
        <dbReference type="EnsemblPlants" id="KQJ92551"/>
    </source>
</evidence>
<accession>I1IV09</accession>
<dbReference type="GO" id="GO:0006869">
    <property type="term" value="P:lipid transport"/>
    <property type="evidence" value="ECO:0007669"/>
    <property type="project" value="InterPro"/>
</dbReference>
<dbReference type="eggNOG" id="ENOG502S4CI">
    <property type="taxonomic scope" value="Eukaryota"/>
</dbReference>
<dbReference type="PRINTS" id="PR00382">
    <property type="entry name" value="LIPIDTRNSFER"/>
</dbReference>
<keyword evidence="6" id="KW-1185">Reference proteome</keyword>
<dbReference type="AlphaFoldDB" id="I1IV09"/>
<dbReference type="CDD" id="cd01960">
    <property type="entry name" value="nsLTP1"/>
    <property type="match status" value="1"/>
</dbReference>
<dbReference type="GeneID" id="100828244"/>
<dbReference type="Proteomes" id="UP000008810">
    <property type="component" value="Chromosome 4"/>
</dbReference>
<dbReference type="KEGG" id="bdi:100828244"/>
<organism evidence="4">
    <name type="scientific">Brachypodium distachyon</name>
    <name type="common">Purple false brome</name>
    <name type="synonym">Trachynia distachya</name>
    <dbReference type="NCBI Taxonomy" id="15368"/>
    <lineage>
        <taxon>Eukaryota</taxon>
        <taxon>Viridiplantae</taxon>
        <taxon>Streptophyta</taxon>
        <taxon>Embryophyta</taxon>
        <taxon>Tracheophyta</taxon>
        <taxon>Spermatophyta</taxon>
        <taxon>Magnoliopsida</taxon>
        <taxon>Liliopsida</taxon>
        <taxon>Poales</taxon>
        <taxon>Poaceae</taxon>
        <taxon>BOP clade</taxon>
        <taxon>Pooideae</taxon>
        <taxon>Stipodae</taxon>
        <taxon>Brachypodieae</taxon>
        <taxon>Brachypodium</taxon>
    </lineage>
</organism>
<dbReference type="Gramene" id="KQJ92551">
    <property type="protein sequence ID" value="KQJ92551"/>
    <property type="gene ID" value="BRADI_4g44410v3"/>
</dbReference>
<name>I1IV09_BRADI</name>
<gene>
    <name evidence="5" type="primary">LOC100828244</name>
    <name evidence="4" type="ORF">BRADI_4g44410v3</name>
</gene>
<evidence type="ECO:0000259" key="3">
    <source>
        <dbReference type="SMART" id="SM00499"/>
    </source>
</evidence>
<dbReference type="OMA" id="RCNTSIC"/>
<evidence type="ECO:0000313" key="4">
    <source>
        <dbReference type="EMBL" id="KQJ92551.1"/>
    </source>
</evidence>
<dbReference type="Pfam" id="PF00234">
    <property type="entry name" value="Tryp_alpha_amyl"/>
    <property type="match status" value="1"/>
</dbReference>
<reference evidence="5" key="3">
    <citation type="submission" date="2018-08" db="UniProtKB">
        <authorList>
            <consortium name="EnsemblPlants"/>
        </authorList>
    </citation>
    <scope>IDENTIFICATION</scope>
    <source>
        <strain evidence="5">cv. Bd21</strain>
    </source>
</reference>
<dbReference type="STRING" id="15368.I1IV09"/>
<protein>
    <recommendedName>
        <fullName evidence="1">Non-specific lipid-transfer protein</fullName>
    </recommendedName>
</protein>
<dbReference type="InterPro" id="IPR016140">
    <property type="entry name" value="Bifunc_inhib/LTP/seed_store"/>
</dbReference>
<keyword evidence="1" id="KW-0813">Transport</keyword>
<dbReference type="PANTHER" id="PTHR33076">
    <property type="entry name" value="NON-SPECIFIC LIPID-TRANSFER PROTEIN 2-RELATED"/>
    <property type="match status" value="1"/>
</dbReference>
<dbReference type="HOGENOM" id="CLU_128423_0_0_1"/>
<comment type="function">
    <text evidence="1">Plant non-specific lipid-transfer proteins transfer phospholipids as well as galactolipids across membranes. May play a role in wax or cutin deposition in the cell walls of expanding epidermal cells and certain secretory tissues.</text>
</comment>
<feature type="signal peptide" evidence="2">
    <location>
        <begin position="1"/>
        <end position="25"/>
    </location>
</feature>
<dbReference type="InterPro" id="IPR000528">
    <property type="entry name" value="Plant_nsLTP"/>
</dbReference>
<dbReference type="FunCoup" id="I1IV09">
    <property type="interactions" value="642"/>
</dbReference>
<keyword evidence="2" id="KW-0732">Signal</keyword>
<dbReference type="EnsemblPlants" id="KQJ92551">
    <property type="protein sequence ID" value="KQJ92551"/>
    <property type="gene ID" value="BRADI_4g44410v3"/>
</dbReference>
<evidence type="ECO:0000256" key="1">
    <source>
        <dbReference type="RuleBase" id="RU000628"/>
    </source>
</evidence>
<dbReference type="Gene3D" id="1.10.110.10">
    <property type="entry name" value="Plant lipid-transfer and hydrophobic proteins"/>
    <property type="match status" value="1"/>
</dbReference>
<dbReference type="RefSeq" id="XP_003579022.1">
    <property type="nucleotide sequence ID" value="XM_003578974.4"/>
</dbReference>
<dbReference type="SUPFAM" id="SSF47699">
    <property type="entry name" value="Bifunctional inhibitor/lipid-transfer protein/seed storage 2S albumin"/>
    <property type="match status" value="1"/>
</dbReference>
<dbReference type="InterPro" id="IPR036312">
    <property type="entry name" value="Bifun_inhib/LTP/seed_sf"/>
</dbReference>
<comment type="similarity">
    <text evidence="1">Belongs to the plant LTP family.</text>
</comment>
<evidence type="ECO:0000256" key="2">
    <source>
        <dbReference type="SAM" id="SignalP"/>
    </source>
</evidence>
<evidence type="ECO:0000313" key="6">
    <source>
        <dbReference type="Proteomes" id="UP000008810"/>
    </source>
</evidence>
<proteinExistence type="inferred from homology"/>
<dbReference type="SMART" id="SM00499">
    <property type="entry name" value="AAI"/>
    <property type="match status" value="1"/>
</dbReference>
<sequence>MARAQVMFMVAAVVLVVAMANSAEALTCGQVNSAVGPCIAYVRGTGAGPSGACCSGVRSLNSQARSTADKRTACNCLKTAARGVKGLDVGKASSIPSKCGVNIPYTISPNIDCSRV</sequence>
<dbReference type="EMBL" id="CM000883">
    <property type="protein sequence ID" value="KQJ92551.1"/>
    <property type="molecule type" value="Genomic_DNA"/>
</dbReference>
<dbReference type="PROSITE" id="PS00597">
    <property type="entry name" value="PLANT_LTP"/>
    <property type="match status" value="1"/>
</dbReference>
<feature type="domain" description="Bifunctional inhibitor/plant lipid transfer protein/seed storage helical" evidence="3">
    <location>
        <begin position="28"/>
        <end position="113"/>
    </location>
</feature>
<reference evidence="4 5" key="1">
    <citation type="journal article" date="2010" name="Nature">
        <title>Genome sequencing and analysis of the model grass Brachypodium distachyon.</title>
        <authorList>
            <consortium name="International Brachypodium Initiative"/>
        </authorList>
    </citation>
    <scope>NUCLEOTIDE SEQUENCE [LARGE SCALE GENOMIC DNA]</scope>
    <source>
        <strain evidence="4 5">Bd21</strain>
    </source>
</reference>
<reference evidence="4" key="2">
    <citation type="submission" date="2017-06" db="EMBL/GenBank/DDBJ databases">
        <title>WGS assembly of Brachypodium distachyon.</title>
        <authorList>
            <consortium name="The International Brachypodium Initiative"/>
            <person name="Lucas S."/>
            <person name="Harmon-Smith M."/>
            <person name="Lail K."/>
            <person name="Tice H."/>
            <person name="Grimwood J."/>
            <person name="Bruce D."/>
            <person name="Barry K."/>
            <person name="Shu S."/>
            <person name="Lindquist E."/>
            <person name="Wang M."/>
            <person name="Pitluck S."/>
            <person name="Vogel J.P."/>
            <person name="Garvin D.F."/>
            <person name="Mockler T.C."/>
            <person name="Schmutz J."/>
            <person name="Rokhsar D."/>
            <person name="Bevan M.W."/>
        </authorList>
    </citation>
    <scope>NUCLEOTIDE SEQUENCE</scope>
    <source>
        <strain evidence="4">Bd21</strain>
    </source>
</reference>